<evidence type="ECO:0000256" key="4">
    <source>
        <dbReference type="ARBA" id="ARBA00022833"/>
    </source>
</evidence>
<dbReference type="PANTHER" id="PTHR43888">
    <property type="entry name" value="DNAJ-LIKE-2, ISOFORM A-RELATED"/>
    <property type="match status" value="1"/>
</dbReference>
<name>A0AAV0ARC3_PHAPC</name>
<dbReference type="Pfam" id="PF00684">
    <property type="entry name" value="DnaJ_CXXCXGXG"/>
    <property type="match status" value="1"/>
</dbReference>
<keyword evidence="4 6" id="KW-0862">Zinc</keyword>
<dbReference type="CDD" id="cd10719">
    <property type="entry name" value="DnaJ_zf"/>
    <property type="match status" value="1"/>
</dbReference>
<evidence type="ECO:0000256" key="2">
    <source>
        <dbReference type="ARBA" id="ARBA00022737"/>
    </source>
</evidence>
<comment type="caution">
    <text evidence="9">The sequence shown here is derived from an EMBL/GenBank/DDBJ whole genome shotgun (WGS) entry which is preliminary data.</text>
</comment>
<dbReference type="InterPro" id="IPR001305">
    <property type="entry name" value="HSP_DnaJ_Cys-rich_dom"/>
</dbReference>
<dbReference type="Pfam" id="PF01556">
    <property type="entry name" value="DnaJ_C"/>
    <property type="match status" value="1"/>
</dbReference>
<dbReference type="GO" id="GO:0008270">
    <property type="term" value="F:zinc ion binding"/>
    <property type="evidence" value="ECO:0007669"/>
    <property type="project" value="UniProtKB-KW"/>
</dbReference>
<evidence type="ECO:0000256" key="5">
    <source>
        <dbReference type="ARBA" id="ARBA00023186"/>
    </source>
</evidence>
<feature type="compositionally biased region" description="Polar residues" evidence="7">
    <location>
        <begin position="249"/>
        <end position="258"/>
    </location>
</feature>
<dbReference type="Gene3D" id="2.10.230.10">
    <property type="entry name" value="Heat shock protein DnaJ, cysteine-rich domain"/>
    <property type="match status" value="1"/>
</dbReference>
<dbReference type="PROSITE" id="PS51188">
    <property type="entry name" value="ZF_CR"/>
    <property type="match status" value="1"/>
</dbReference>
<dbReference type="GO" id="GO:0006457">
    <property type="term" value="P:protein folding"/>
    <property type="evidence" value="ECO:0007669"/>
    <property type="project" value="InterPro"/>
</dbReference>
<dbReference type="SUPFAM" id="SSF49493">
    <property type="entry name" value="HSP40/DnaJ peptide-binding domain"/>
    <property type="match status" value="2"/>
</dbReference>
<dbReference type="GO" id="GO:0051082">
    <property type="term" value="F:unfolded protein binding"/>
    <property type="evidence" value="ECO:0007669"/>
    <property type="project" value="InterPro"/>
</dbReference>
<dbReference type="Gene3D" id="2.60.260.20">
    <property type="entry name" value="Urease metallochaperone UreE, N-terminal domain"/>
    <property type="match status" value="2"/>
</dbReference>
<keyword evidence="3 6" id="KW-0863">Zinc-finger</keyword>
<evidence type="ECO:0000313" key="10">
    <source>
        <dbReference type="Proteomes" id="UP001153365"/>
    </source>
</evidence>
<dbReference type="FunFam" id="2.60.260.20:FF:000013">
    <property type="entry name" value="DnaJ subfamily B member 11"/>
    <property type="match status" value="1"/>
</dbReference>
<dbReference type="InterPro" id="IPR044713">
    <property type="entry name" value="DNJA1/2-like"/>
</dbReference>
<dbReference type="Proteomes" id="UP001153365">
    <property type="component" value="Unassembled WGS sequence"/>
</dbReference>
<accession>A0AAV0ARC3</accession>
<dbReference type="SUPFAM" id="SSF57938">
    <property type="entry name" value="DnaJ/Hsp40 cysteine-rich domain"/>
    <property type="match status" value="1"/>
</dbReference>
<evidence type="ECO:0000256" key="7">
    <source>
        <dbReference type="SAM" id="MobiDB-lite"/>
    </source>
</evidence>
<keyword evidence="5" id="KW-0143">Chaperone</keyword>
<keyword evidence="2" id="KW-0677">Repeat</keyword>
<dbReference type="AlphaFoldDB" id="A0AAV0ARC3"/>
<evidence type="ECO:0000313" key="9">
    <source>
        <dbReference type="EMBL" id="CAH7670897.1"/>
    </source>
</evidence>
<evidence type="ECO:0000256" key="6">
    <source>
        <dbReference type="PROSITE-ProRule" id="PRU00546"/>
    </source>
</evidence>
<evidence type="ECO:0000259" key="8">
    <source>
        <dbReference type="PROSITE" id="PS51188"/>
    </source>
</evidence>
<dbReference type="InterPro" id="IPR008971">
    <property type="entry name" value="HSP40/DnaJ_pept-bd"/>
</dbReference>
<keyword evidence="1 6" id="KW-0479">Metal-binding</keyword>
<protein>
    <submittedName>
        <fullName evidence="9">DnaJ C terminal domain-domain-containing protein</fullName>
    </submittedName>
</protein>
<feature type="domain" description="CR-type" evidence="8">
    <location>
        <begin position="15"/>
        <end position="98"/>
    </location>
</feature>
<gene>
    <name evidence="9" type="ORF">PPACK8108_LOCUS5644</name>
</gene>
<dbReference type="InterPro" id="IPR036410">
    <property type="entry name" value="HSP_DnaJ_Cys-rich_dom_sf"/>
</dbReference>
<sequence length="258" mass="28661">MVTEMVVDLEDVYIGRSIDFEINRKIVCPSCDGSGAREKNDVIECKVCGGRGIRIIRHQLGPGIFQQMQMQCDECHGHGKTIKHSCPKCSGHQTVDHVNSLTLDLDRGSPDGYEELFEGEGDEGPEIDAGDVVLRIKIRRHEGGFRRVDENLYWRETIDLKQALLGFTRKISHLDGHDLTLNSKSVIQPGFVQVIEGEGMPRHRAMGHGDLFVEYSVVFPVEISGPFRQGLEKLFGSGEMKLGSEGDDSQSNHATGEL</sequence>
<dbReference type="CDD" id="cd10747">
    <property type="entry name" value="DnaJ_C"/>
    <property type="match status" value="1"/>
</dbReference>
<dbReference type="InterPro" id="IPR002939">
    <property type="entry name" value="DnaJ_C"/>
</dbReference>
<proteinExistence type="predicted"/>
<organism evidence="9 10">
    <name type="scientific">Phakopsora pachyrhizi</name>
    <name type="common">Asian soybean rust disease fungus</name>
    <dbReference type="NCBI Taxonomy" id="170000"/>
    <lineage>
        <taxon>Eukaryota</taxon>
        <taxon>Fungi</taxon>
        <taxon>Dikarya</taxon>
        <taxon>Basidiomycota</taxon>
        <taxon>Pucciniomycotina</taxon>
        <taxon>Pucciniomycetes</taxon>
        <taxon>Pucciniales</taxon>
        <taxon>Phakopsoraceae</taxon>
        <taxon>Phakopsora</taxon>
    </lineage>
</organism>
<evidence type="ECO:0000256" key="1">
    <source>
        <dbReference type="ARBA" id="ARBA00022723"/>
    </source>
</evidence>
<feature type="zinc finger region" description="CR-type" evidence="6">
    <location>
        <begin position="15"/>
        <end position="98"/>
    </location>
</feature>
<feature type="region of interest" description="Disordered" evidence="7">
    <location>
        <begin position="239"/>
        <end position="258"/>
    </location>
</feature>
<reference evidence="9" key="1">
    <citation type="submission" date="2022-06" db="EMBL/GenBank/DDBJ databases">
        <authorList>
            <consortium name="SYNGENTA / RWTH Aachen University"/>
        </authorList>
    </citation>
    <scope>NUCLEOTIDE SEQUENCE</scope>
</reference>
<dbReference type="EMBL" id="CALTRL010001086">
    <property type="protein sequence ID" value="CAH7670897.1"/>
    <property type="molecule type" value="Genomic_DNA"/>
</dbReference>
<dbReference type="FunFam" id="2.10.230.10:FF:000002">
    <property type="entry name" value="Molecular chaperone DnaJ"/>
    <property type="match status" value="1"/>
</dbReference>
<keyword evidence="10" id="KW-1185">Reference proteome</keyword>
<evidence type="ECO:0000256" key="3">
    <source>
        <dbReference type="ARBA" id="ARBA00022771"/>
    </source>
</evidence>
<dbReference type="GO" id="GO:0030544">
    <property type="term" value="F:Hsp70 protein binding"/>
    <property type="evidence" value="ECO:0007669"/>
    <property type="project" value="InterPro"/>
</dbReference>